<evidence type="ECO:0000256" key="1">
    <source>
        <dbReference type="ARBA" id="ARBA00023002"/>
    </source>
</evidence>
<dbReference type="PANTHER" id="PTHR10996">
    <property type="entry name" value="2-HYDROXYACID DEHYDROGENASE-RELATED"/>
    <property type="match status" value="1"/>
</dbReference>
<keyword evidence="1 3" id="KW-0560">Oxidoreductase</keyword>
<dbReference type="SUPFAM" id="SSF51735">
    <property type="entry name" value="NAD(P)-binding Rossmann-fold domains"/>
    <property type="match status" value="1"/>
</dbReference>
<dbReference type="EMBL" id="CP013264">
    <property type="protein sequence ID" value="ALR19463.1"/>
    <property type="molecule type" value="Genomic_DNA"/>
</dbReference>
<evidence type="ECO:0000259" key="4">
    <source>
        <dbReference type="Pfam" id="PF00389"/>
    </source>
</evidence>
<dbReference type="GO" id="GO:0016618">
    <property type="term" value="F:hydroxypyruvate reductase [NAD(P)H] activity"/>
    <property type="evidence" value="ECO:0007669"/>
    <property type="project" value="TreeGrafter"/>
</dbReference>
<comment type="similarity">
    <text evidence="3">Belongs to the D-isomer specific 2-hydroxyacid dehydrogenase family.</text>
</comment>
<dbReference type="Pfam" id="PF00389">
    <property type="entry name" value="2-Hacid_dh"/>
    <property type="match status" value="1"/>
</dbReference>
<dbReference type="InterPro" id="IPR050223">
    <property type="entry name" value="D-isomer_2-hydroxyacid_DH"/>
</dbReference>
<dbReference type="Proteomes" id="UP000056968">
    <property type="component" value="Chromosome"/>
</dbReference>
<evidence type="ECO:0000313" key="6">
    <source>
        <dbReference type="EMBL" id="ALR19463.1"/>
    </source>
</evidence>
<evidence type="ECO:0000256" key="3">
    <source>
        <dbReference type="RuleBase" id="RU003719"/>
    </source>
</evidence>
<dbReference type="GO" id="GO:0051287">
    <property type="term" value="F:NAD binding"/>
    <property type="evidence" value="ECO:0007669"/>
    <property type="project" value="InterPro"/>
</dbReference>
<dbReference type="AlphaFoldDB" id="A0A0S3EVN0"/>
<name>A0A0S3EVN0_9SPHN</name>
<accession>A0A0S3EVN0</accession>
<dbReference type="GO" id="GO:0005829">
    <property type="term" value="C:cytosol"/>
    <property type="evidence" value="ECO:0007669"/>
    <property type="project" value="TreeGrafter"/>
</dbReference>
<dbReference type="STRING" id="1332080.ATN00_03195"/>
<proteinExistence type="inferred from homology"/>
<dbReference type="Pfam" id="PF02826">
    <property type="entry name" value="2-Hacid_dh_C"/>
    <property type="match status" value="1"/>
</dbReference>
<protein>
    <recommendedName>
        <fullName evidence="8">Dehydrogenase</fullName>
    </recommendedName>
</protein>
<keyword evidence="7" id="KW-1185">Reference proteome</keyword>
<organism evidence="6 7">
    <name type="scientific">Sphingobium baderi</name>
    <dbReference type="NCBI Taxonomy" id="1332080"/>
    <lineage>
        <taxon>Bacteria</taxon>
        <taxon>Pseudomonadati</taxon>
        <taxon>Pseudomonadota</taxon>
        <taxon>Alphaproteobacteria</taxon>
        <taxon>Sphingomonadales</taxon>
        <taxon>Sphingomonadaceae</taxon>
        <taxon>Sphingobium</taxon>
    </lineage>
</organism>
<dbReference type="GO" id="GO:0030267">
    <property type="term" value="F:glyoxylate reductase (NADPH) activity"/>
    <property type="evidence" value="ECO:0007669"/>
    <property type="project" value="TreeGrafter"/>
</dbReference>
<evidence type="ECO:0008006" key="8">
    <source>
        <dbReference type="Google" id="ProtNLM"/>
    </source>
</evidence>
<evidence type="ECO:0000259" key="5">
    <source>
        <dbReference type="Pfam" id="PF02826"/>
    </source>
</evidence>
<dbReference type="InterPro" id="IPR006140">
    <property type="entry name" value="D-isomer_DH_NAD-bd"/>
</dbReference>
<keyword evidence="2" id="KW-0520">NAD</keyword>
<evidence type="ECO:0000256" key="2">
    <source>
        <dbReference type="ARBA" id="ARBA00023027"/>
    </source>
</evidence>
<dbReference type="Gene3D" id="3.40.50.720">
    <property type="entry name" value="NAD(P)-binding Rossmann-like Domain"/>
    <property type="match status" value="2"/>
</dbReference>
<evidence type="ECO:0000313" key="7">
    <source>
        <dbReference type="Proteomes" id="UP000056968"/>
    </source>
</evidence>
<dbReference type="KEGG" id="sbd:ATN00_03195"/>
<dbReference type="PANTHER" id="PTHR10996:SF178">
    <property type="entry name" value="2-HYDROXYACID DEHYDROGENASE YGL185C-RELATED"/>
    <property type="match status" value="1"/>
</dbReference>
<dbReference type="InterPro" id="IPR006139">
    <property type="entry name" value="D-isomer_2_OHA_DH_cat_dom"/>
</dbReference>
<dbReference type="InterPro" id="IPR036291">
    <property type="entry name" value="NAD(P)-bd_dom_sf"/>
</dbReference>
<dbReference type="PROSITE" id="PS00671">
    <property type="entry name" value="D_2_HYDROXYACID_DH_3"/>
    <property type="match status" value="1"/>
</dbReference>
<sequence>MHILIAGPDNARPFLEKLAAAIPKGGADVACRYDLDRPSDYDKWADTDILVAFARPCDRRDMDLAPRLGAIILPSLGFDGVDIDAATARGIAVANGHVIENFETVAEAAFLFMLMSLYDIHEAQARLRLGAIRTGPPAARMLKGKTIGIIGFGNIARALVGRLEGWGARTLVSSRSPIAHPGGGVIRCDLDTLLANSDIVLPLVPLTGETQGLFTKKRLLSMKRGALFINLSRGAVVDEAALCDPEVIGHLGGIALDVFEVEPLPKDSPLRHHPKAILTGHEIAHTQENLTALFDMALKNILSAVAGDAMPTLLNPASGQVSG</sequence>
<dbReference type="InterPro" id="IPR029753">
    <property type="entry name" value="D-isomer_DH_CS"/>
</dbReference>
<dbReference type="RefSeq" id="WP_062062061.1">
    <property type="nucleotide sequence ID" value="NZ_CP013264.1"/>
</dbReference>
<dbReference type="SUPFAM" id="SSF52283">
    <property type="entry name" value="Formate/glycerate dehydrogenase catalytic domain-like"/>
    <property type="match status" value="1"/>
</dbReference>
<reference evidence="6 7" key="1">
    <citation type="submission" date="2015-11" db="EMBL/GenBank/DDBJ databases">
        <title>A Two-component Flavoprotein Monooxygenase System MeaXY Responsible for para-Hydroxylation of 2-Methyl-6-ethylaniline and 2,6-Diethylaniline in Sphingobium baderi DE-13.</title>
        <authorList>
            <person name="Cheng M."/>
            <person name="Meng Q."/>
            <person name="Yang Y."/>
            <person name="Chu C."/>
            <person name="Yan X."/>
            <person name="He J."/>
            <person name="Li S."/>
        </authorList>
    </citation>
    <scope>NUCLEOTIDE SEQUENCE [LARGE SCALE GENOMIC DNA]</scope>
    <source>
        <strain evidence="6 7">DE-13</strain>
    </source>
</reference>
<feature type="domain" description="D-isomer specific 2-hydroxyacid dehydrogenase NAD-binding" evidence="5">
    <location>
        <begin position="112"/>
        <end position="281"/>
    </location>
</feature>
<feature type="domain" description="D-isomer specific 2-hydroxyacid dehydrogenase catalytic" evidence="4">
    <location>
        <begin position="9"/>
        <end position="315"/>
    </location>
</feature>
<gene>
    <name evidence="6" type="ORF">ATN00_03195</name>
</gene>